<protein>
    <recommendedName>
        <fullName evidence="9">3-phosphoshikimate 1-carboxyvinyltransferase</fullName>
        <ecNumber evidence="9">2.5.1.19</ecNumber>
    </recommendedName>
    <alternativeName>
        <fullName evidence="9">5-enolpyruvylshikimate-3-phosphate synthase</fullName>
        <shortName evidence="9">EPSP synthase</shortName>
        <shortName evidence="9">EPSPS</shortName>
    </alternativeName>
</protein>
<dbReference type="Proteomes" id="UP000243205">
    <property type="component" value="Unassembled WGS sequence"/>
</dbReference>
<keyword evidence="6 9" id="KW-0808">Transferase</keyword>
<evidence type="ECO:0000313" key="12">
    <source>
        <dbReference type="Proteomes" id="UP000243205"/>
    </source>
</evidence>
<feature type="binding site" evidence="9">
    <location>
        <position position="343"/>
    </location>
    <ligand>
        <name>3-phosphoshikimate</name>
        <dbReference type="ChEBI" id="CHEBI:145989"/>
    </ligand>
</feature>
<comment type="pathway">
    <text evidence="2 9">Metabolic intermediate biosynthesis; chorismate biosynthesis; chorismate from D-erythrose 4-phosphate and phosphoenolpyruvate: step 6/7.</text>
</comment>
<evidence type="ECO:0000256" key="3">
    <source>
        <dbReference type="ARBA" id="ARBA00009948"/>
    </source>
</evidence>
<dbReference type="InterPro" id="IPR006264">
    <property type="entry name" value="EPSP_synthase"/>
</dbReference>
<evidence type="ECO:0000259" key="10">
    <source>
        <dbReference type="Pfam" id="PF00275"/>
    </source>
</evidence>
<dbReference type="OrthoDB" id="9809920at2"/>
<evidence type="ECO:0000256" key="8">
    <source>
        <dbReference type="ARBA" id="ARBA00044633"/>
    </source>
</evidence>
<dbReference type="STRING" id="57664.SAMN05661003_11152"/>
<organism evidence="11 12">
    <name type="scientific">Desulfuromonas thiophila</name>
    <dbReference type="NCBI Taxonomy" id="57664"/>
    <lineage>
        <taxon>Bacteria</taxon>
        <taxon>Pseudomonadati</taxon>
        <taxon>Thermodesulfobacteriota</taxon>
        <taxon>Desulfuromonadia</taxon>
        <taxon>Desulfuromonadales</taxon>
        <taxon>Desulfuromonadaceae</taxon>
        <taxon>Desulfuromonas</taxon>
    </lineage>
</organism>
<dbReference type="CDD" id="cd01556">
    <property type="entry name" value="EPSP_synthase"/>
    <property type="match status" value="1"/>
</dbReference>
<dbReference type="Pfam" id="PF00275">
    <property type="entry name" value="EPSP_synthase"/>
    <property type="match status" value="1"/>
</dbReference>
<dbReference type="SUPFAM" id="SSF55205">
    <property type="entry name" value="EPT/RTPC-like"/>
    <property type="match status" value="1"/>
</dbReference>
<dbReference type="InterPro" id="IPR036968">
    <property type="entry name" value="Enolpyruvate_Tfrase_sf"/>
</dbReference>
<proteinExistence type="inferred from homology"/>
<feature type="binding site" evidence="9">
    <location>
        <position position="170"/>
    </location>
    <ligand>
        <name>phosphoenolpyruvate</name>
        <dbReference type="ChEBI" id="CHEBI:58702"/>
    </ligand>
</feature>
<accession>A0A1G7CYW0</accession>
<dbReference type="GO" id="GO:0005737">
    <property type="term" value="C:cytoplasm"/>
    <property type="evidence" value="ECO:0007669"/>
    <property type="project" value="UniProtKB-SubCell"/>
</dbReference>
<dbReference type="PROSITE" id="PS00885">
    <property type="entry name" value="EPSP_SYNTHASE_2"/>
    <property type="match status" value="1"/>
</dbReference>
<feature type="binding site" evidence="9">
    <location>
        <position position="95"/>
    </location>
    <ligand>
        <name>phosphoenolpyruvate</name>
        <dbReference type="ChEBI" id="CHEBI:58702"/>
    </ligand>
</feature>
<dbReference type="Gene3D" id="3.65.10.10">
    <property type="entry name" value="Enolpyruvate transferase domain"/>
    <property type="match status" value="2"/>
</dbReference>
<comment type="similarity">
    <text evidence="3 9">Belongs to the EPSP synthase family.</text>
</comment>
<dbReference type="FunFam" id="3.65.10.10:FF:000005">
    <property type="entry name" value="3-phosphoshikimate 1-carboxyvinyltransferase"/>
    <property type="match status" value="1"/>
</dbReference>
<dbReference type="UniPathway" id="UPA00053">
    <property type="reaction ID" value="UER00089"/>
</dbReference>
<evidence type="ECO:0000256" key="9">
    <source>
        <dbReference type="HAMAP-Rule" id="MF_00210"/>
    </source>
</evidence>
<keyword evidence="5 9" id="KW-0028">Amino-acid biosynthesis</keyword>
<dbReference type="EC" id="2.5.1.19" evidence="9"/>
<comment type="caution">
    <text evidence="9">Lacks conserved residue(s) required for the propagation of feature annotation.</text>
</comment>
<feature type="binding site" evidence="9">
    <location>
        <position position="123"/>
    </location>
    <ligand>
        <name>phosphoenolpyruvate</name>
        <dbReference type="ChEBI" id="CHEBI:58702"/>
    </ligand>
</feature>
<feature type="active site" description="Proton acceptor" evidence="9">
    <location>
        <position position="316"/>
    </location>
</feature>
<evidence type="ECO:0000313" key="11">
    <source>
        <dbReference type="EMBL" id="SDE44634.1"/>
    </source>
</evidence>
<feature type="binding site" evidence="9">
    <location>
        <position position="23"/>
    </location>
    <ligand>
        <name>3-phosphoshikimate</name>
        <dbReference type="ChEBI" id="CHEBI:145989"/>
    </ligand>
</feature>
<keyword evidence="4 9" id="KW-0963">Cytoplasm</keyword>
<dbReference type="PROSITE" id="PS00104">
    <property type="entry name" value="EPSP_SYNTHASE_1"/>
    <property type="match status" value="1"/>
</dbReference>
<dbReference type="NCBIfam" id="TIGR01356">
    <property type="entry name" value="aroA"/>
    <property type="match status" value="1"/>
</dbReference>
<feature type="binding site" evidence="9">
    <location>
        <position position="22"/>
    </location>
    <ligand>
        <name>3-phosphoshikimate</name>
        <dbReference type="ChEBI" id="CHEBI:145989"/>
    </ligand>
</feature>
<dbReference type="InterPro" id="IPR001986">
    <property type="entry name" value="Enolpyruvate_Tfrase_dom"/>
</dbReference>
<comment type="catalytic activity">
    <reaction evidence="8">
        <text>3-phosphoshikimate + phosphoenolpyruvate = 5-O-(1-carboxyvinyl)-3-phosphoshikimate + phosphate</text>
        <dbReference type="Rhea" id="RHEA:21256"/>
        <dbReference type="ChEBI" id="CHEBI:43474"/>
        <dbReference type="ChEBI" id="CHEBI:57701"/>
        <dbReference type="ChEBI" id="CHEBI:58702"/>
        <dbReference type="ChEBI" id="CHEBI:145989"/>
        <dbReference type="EC" id="2.5.1.19"/>
    </reaction>
    <physiologicalReaction direction="left-to-right" evidence="8">
        <dbReference type="Rhea" id="RHEA:21257"/>
    </physiologicalReaction>
</comment>
<comment type="function">
    <text evidence="1 9">Catalyzes the transfer of the enolpyruvyl moiety of phosphoenolpyruvate (PEP) to the 5-hydroxyl of shikimate-3-phosphate (S3P) to produce enolpyruvyl shikimate-3-phosphate and inorganic phosphate.</text>
</comment>
<evidence type="ECO:0000256" key="1">
    <source>
        <dbReference type="ARBA" id="ARBA00002174"/>
    </source>
</evidence>
<dbReference type="PANTHER" id="PTHR21090">
    <property type="entry name" value="AROM/DEHYDROQUINATE SYNTHASE"/>
    <property type="match status" value="1"/>
</dbReference>
<feature type="domain" description="Enolpyruvate transferase" evidence="10">
    <location>
        <begin position="7"/>
        <end position="422"/>
    </location>
</feature>
<gene>
    <name evidence="9" type="primary">aroA</name>
    <name evidence="11" type="ORF">SAMN05661003_11152</name>
</gene>
<reference evidence="12" key="1">
    <citation type="submission" date="2016-10" db="EMBL/GenBank/DDBJ databases">
        <authorList>
            <person name="Varghese N."/>
            <person name="Submissions S."/>
        </authorList>
    </citation>
    <scope>NUCLEOTIDE SEQUENCE [LARGE SCALE GENOMIC DNA]</scope>
    <source>
        <strain evidence="12">DSM 8987</strain>
    </source>
</reference>
<dbReference type="AlphaFoldDB" id="A0A1G7CYW0"/>
<sequence length="432" mass="45775">MQTESIEKCGALRGEIRVPGDKSISHRSVMFGALAQGQTRVRGFLRGEDNLSTLTAFRAMGIAVEERPDGELLIEGRGMQGLSEPADVLDCGNSGTTIRLMSGLLAGQRFFSVLTGDRYLRRRPMGRVLQPLAQMGAQIWGRQQGQCAPLAIVGQPLKGLSYQSPVASAQVKSALLLAGLYAEGETRVYEPHLSRDHSERMLRHFGVTVDSFAGGVSIAGGQSLQARDLEVPGDISSAAFFLVAALIVPGSELLIRQVGVNPTRTGILDILRAMGGDIRCLDERELGGEPVADLLVRSSTLKGIEIGGALVPRAIDEFPVISVAAACAEGTTVVRDARELRVKETDRIAAMASVLQTLGVTVTTADDGMTICGQETFQGGQVDSCGDHRIAMSAAIAGLCAGTALTIRDTACTETSFPGFWPLLAGLRRQAV</sequence>
<feature type="binding site" evidence="9">
    <location>
        <position position="168"/>
    </location>
    <ligand>
        <name>3-phosphoshikimate</name>
        <dbReference type="ChEBI" id="CHEBI:145989"/>
    </ligand>
</feature>
<evidence type="ECO:0000256" key="4">
    <source>
        <dbReference type="ARBA" id="ARBA00022490"/>
    </source>
</evidence>
<keyword evidence="7 9" id="KW-0057">Aromatic amino acid biosynthesis</keyword>
<evidence type="ECO:0000256" key="7">
    <source>
        <dbReference type="ARBA" id="ARBA00023141"/>
    </source>
</evidence>
<evidence type="ECO:0000256" key="6">
    <source>
        <dbReference type="ARBA" id="ARBA00022679"/>
    </source>
</evidence>
<dbReference type="HAMAP" id="MF_00210">
    <property type="entry name" value="EPSP_synth"/>
    <property type="match status" value="1"/>
</dbReference>
<feature type="binding site" evidence="9">
    <location>
        <position position="170"/>
    </location>
    <ligand>
        <name>3-phosphoshikimate</name>
        <dbReference type="ChEBI" id="CHEBI:145989"/>
    </ligand>
</feature>
<dbReference type="InterPro" id="IPR013792">
    <property type="entry name" value="RNA3'P_cycl/enolpyr_Trfase_a/b"/>
</dbReference>
<dbReference type="GO" id="GO:0008652">
    <property type="term" value="P:amino acid biosynthetic process"/>
    <property type="evidence" value="ECO:0007669"/>
    <property type="project" value="UniProtKB-KW"/>
</dbReference>
<comment type="subunit">
    <text evidence="9">Monomer.</text>
</comment>
<feature type="binding site" evidence="9">
    <location>
        <position position="389"/>
    </location>
    <ligand>
        <name>phosphoenolpyruvate</name>
        <dbReference type="ChEBI" id="CHEBI:58702"/>
    </ligand>
</feature>
<dbReference type="FunFam" id="3.65.10.10:FF:000006">
    <property type="entry name" value="3-phosphoshikimate 1-carboxyvinyltransferase"/>
    <property type="match status" value="1"/>
</dbReference>
<dbReference type="PANTHER" id="PTHR21090:SF5">
    <property type="entry name" value="PENTAFUNCTIONAL AROM POLYPEPTIDE"/>
    <property type="match status" value="1"/>
</dbReference>
<dbReference type="RefSeq" id="WP_092079111.1">
    <property type="nucleotide sequence ID" value="NZ_FNAQ01000011.1"/>
</dbReference>
<feature type="binding site" evidence="9">
    <location>
        <position position="27"/>
    </location>
    <ligand>
        <name>3-phosphoshikimate</name>
        <dbReference type="ChEBI" id="CHEBI:145989"/>
    </ligand>
</feature>
<dbReference type="PIRSF" id="PIRSF000505">
    <property type="entry name" value="EPSPS"/>
    <property type="match status" value="1"/>
</dbReference>
<feature type="binding site" evidence="9">
    <location>
        <position position="347"/>
    </location>
    <ligand>
        <name>phosphoenolpyruvate</name>
        <dbReference type="ChEBI" id="CHEBI:58702"/>
    </ligand>
</feature>
<name>A0A1G7CYW0_9BACT</name>
<dbReference type="GO" id="GO:0003866">
    <property type="term" value="F:3-phosphoshikimate 1-carboxyvinyltransferase activity"/>
    <property type="evidence" value="ECO:0007669"/>
    <property type="project" value="UniProtKB-UniRule"/>
</dbReference>
<evidence type="ECO:0000256" key="5">
    <source>
        <dbReference type="ARBA" id="ARBA00022605"/>
    </source>
</evidence>
<keyword evidence="12" id="KW-1185">Reference proteome</keyword>
<dbReference type="GO" id="GO:0009073">
    <property type="term" value="P:aromatic amino acid family biosynthetic process"/>
    <property type="evidence" value="ECO:0007669"/>
    <property type="project" value="UniProtKB-KW"/>
</dbReference>
<comment type="subcellular location">
    <subcellularLocation>
        <location evidence="9">Cytoplasm</location>
    </subcellularLocation>
</comment>
<evidence type="ECO:0000256" key="2">
    <source>
        <dbReference type="ARBA" id="ARBA00004811"/>
    </source>
</evidence>
<dbReference type="GO" id="GO:0009423">
    <property type="term" value="P:chorismate biosynthetic process"/>
    <property type="evidence" value="ECO:0007669"/>
    <property type="project" value="UniProtKB-UniRule"/>
</dbReference>
<feature type="binding site" evidence="9">
    <location>
        <position position="316"/>
    </location>
    <ligand>
        <name>3-phosphoshikimate</name>
        <dbReference type="ChEBI" id="CHEBI:145989"/>
    </ligand>
</feature>
<dbReference type="InterPro" id="IPR023193">
    <property type="entry name" value="EPSP_synthase_CS"/>
</dbReference>
<feature type="binding site" evidence="9">
    <location>
        <position position="22"/>
    </location>
    <ligand>
        <name>phosphoenolpyruvate</name>
        <dbReference type="ChEBI" id="CHEBI:58702"/>
    </ligand>
</feature>
<dbReference type="EMBL" id="FNAQ01000011">
    <property type="protein sequence ID" value="SDE44634.1"/>
    <property type="molecule type" value="Genomic_DNA"/>
</dbReference>